<gene>
    <name evidence="2" type="ORF">CLN94_10180</name>
</gene>
<organism evidence="2 3">
    <name type="scientific">Pseudothioclava arenosa</name>
    <dbReference type="NCBI Taxonomy" id="1795308"/>
    <lineage>
        <taxon>Bacteria</taxon>
        <taxon>Pseudomonadati</taxon>
        <taxon>Pseudomonadota</taxon>
        <taxon>Alphaproteobacteria</taxon>
        <taxon>Rhodobacterales</taxon>
        <taxon>Paracoccaceae</taxon>
        <taxon>Pseudothioclava</taxon>
    </lineage>
</organism>
<dbReference type="Pfam" id="PF20056">
    <property type="entry name" value="DUF6455"/>
    <property type="match status" value="1"/>
</dbReference>
<keyword evidence="3" id="KW-1185">Reference proteome</keyword>
<reference evidence="2 3" key="1">
    <citation type="submission" date="2017-09" db="EMBL/GenBank/DDBJ databases">
        <title>A multilocus sequence analysis scheme for characterization of bacteria in the genus Thioclava.</title>
        <authorList>
            <person name="Liu Y."/>
            <person name="Shao Z."/>
        </authorList>
    </citation>
    <scope>NUCLEOTIDE SEQUENCE [LARGE SCALE GENOMIC DNA]</scope>
    <source>
        <strain evidence="2 3">CAU 1312</strain>
    </source>
</reference>
<dbReference type="InterPro" id="IPR045601">
    <property type="entry name" value="DUF6455"/>
</dbReference>
<proteinExistence type="predicted"/>
<dbReference type="AlphaFoldDB" id="A0A2A4CPH9"/>
<dbReference type="Proteomes" id="UP000243507">
    <property type="component" value="Unassembled WGS sequence"/>
</dbReference>
<dbReference type="EMBL" id="NTJD01000007">
    <property type="protein sequence ID" value="PCD76188.1"/>
    <property type="molecule type" value="Genomic_DNA"/>
</dbReference>
<evidence type="ECO:0000313" key="2">
    <source>
        <dbReference type="EMBL" id="PCD76188.1"/>
    </source>
</evidence>
<sequence>MAAGWRNISWSKVMFGNRVLNRHAALMNRMAETLGVDLEEALRRGSLSSEEWRDALVSCASCDDPTGCVHWLGEHGAPEDRSCGAPADEAPDFCNNRLMMARLRTTLEKLGPIGAPREPARVED</sequence>
<protein>
    <recommendedName>
        <fullName evidence="1">DUF6455 domain-containing protein</fullName>
    </recommendedName>
</protein>
<accession>A0A2A4CPH9</accession>
<feature type="domain" description="DUF6455" evidence="1">
    <location>
        <begin position="15"/>
        <end position="105"/>
    </location>
</feature>
<evidence type="ECO:0000313" key="3">
    <source>
        <dbReference type="Proteomes" id="UP000243507"/>
    </source>
</evidence>
<name>A0A2A4CPH9_9RHOB</name>
<evidence type="ECO:0000259" key="1">
    <source>
        <dbReference type="Pfam" id="PF20056"/>
    </source>
</evidence>
<comment type="caution">
    <text evidence="2">The sequence shown here is derived from an EMBL/GenBank/DDBJ whole genome shotgun (WGS) entry which is preliminary data.</text>
</comment>